<sequence length="189" mass="19823">MKQSGLVLVFALLILLTMTLLGIAAVSSSLLQSKMASAGESKTVAFEAAEAAINAVVFESEDPFLLADDALTDPLTEARQDVAIDLANQQLSCFNDNNWTARQITADGLNRGQRHVAAANFSDRPAVRAWSKSAFIGERACKGSSNVIGGSNISCHQFIIRGCGQSAAAPYAVANSLNVSVFAPASMSN</sequence>
<keyword evidence="3" id="KW-1185">Reference proteome</keyword>
<feature type="domain" description="Type 4 fimbrial biogenesis protein PilX N-terminal" evidence="1">
    <location>
        <begin position="4"/>
        <end position="53"/>
    </location>
</feature>
<dbReference type="RefSeq" id="WP_131259287.1">
    <property type="nucleotide sequence ID" value="NZ_JBHSUS010000001.1"/>
</dbReference>
<protein>
    <submittedName>
        <fullName evidence="2">PilX N-terminal domain-containing pilus assembly protein</fullName>
    </submittedName>
</protein>
<reference evidence="3" key="1">
    <citation type="journal article" date="2019" name="Int. J. Syst. Evol. Microbiol.">
        <title>The Global Catalogue of Microorganisms (GCM) 10K type strain sequencing project: providing services to taxonomists for standard genome sequencing and annotation.</title>
        <authorList>
            <consortium name="The Broad Institute Genomics Platform"/>
            <consortium name="The Broad Institute Genome Sequencing Center for Infectious Disease"/>
            <person name="Wu L."/>
            <person name="Ma J."/>
        </authorList>
    </citation>
    <scope>NUCLEOTIDE SEQUENCE [LARGE SCALE GENOMIC DNA]</scope>
    <source>
        <strain evidence="3">CGMCC 1.16031</strain>
    </source>
</reference>
<dbReference type="InterPro" id="IPR025746">
    <property type="entry name" value="PilX_N_dom"/>
</dbReference>
<evidence type="ECO:0000259" key="1">
    <source>
        <dbReference type="Pfam" id="PF14341"/>
    </source>
</evidence>
<evidence type="ECO:0000313" key="2">
    <source>
        <dbReference type="EMBL" id="MFC6439176.1"/>
    </source>
</evidence>
<gene>
    <name evidence="2" type="ORF">ACFP85_03270</name>
</gene>
<dbReference type="Proteomes" id="UP001596364">
    <property type="component" value="Unassembled WGS sequence"/>
</dbReference>
<proteinExistence type="predicted"/>
<dbReference type="Pfam" id="PF14341">
    <property type="entry name" value="PilX_N"/>
    <property type="match status" value="1"/>
</dbReference>
<evidence type="ECO:0000313" key="3">
    <source>
        <dbReference type="Proteomes" id="UP001596364"/>
    </source>
</evidence>
<organism evidence="2 3">
    <name type="scientific">Pseudobowmanella zhangzhouensis</name>
    <dbReference type="NCBI Taxonomy" id="1537679"/>
    <lineage>
        <taxon>Bacteria</taxon>
        <taxon>Pseudomonadati</taxon>
        <taxon>Pseudomonadota</taxon>
        <taxon>Gammaproteobacteria</taxon>
        <taxon>Alteromonadales</taxon>
        <taxon>Alteromonadaceae</taxon>
    </lineage>
</organism>
<name>A0ABW1XHB4_9ALTE</name>
<dbReference type="EMBL" id="JBHSUS010000001">
    <property type="protein sequence ID" value="MFC6439176.1"/>
    <property type="molecule type" value="Genomic_DNA"/>
</dbReference>
<comment type="caution">
    <text evidence="2">The sequence shown here is derived from an EMBL/GenBank/DDBJ whole genome shotgun (WGS) entry which is preliminary data.</text>
</comment>
<accession>A0ABW1XHB4</accession>